<feature type="region of interest" description="Disordered" evidence="1">
    <location>
        <begin position="598"/>
        <end position="645"/>
    </location>
</feature>
<feature type="domain" description="HNH nuclease" evidence="2">
    <location>
        <begin position="547"/>
        <end position="599"/>
    </location>
</feature>
<dbReference type="InterPro" id="IPR003615">
    <property type="entry name" value="HNH_nuc"/>
</dbReference>
<dbReference type="CDD" id="cd00085">
    <property type="entry name" value="HNHc"/>
    <property type="match status" value="1"/>
</dbReference>
<name>A0A2N6T031_9CORY</name>
<proteinExistence type="predicted"/>
<dbReference type="AlphaFoldDB" id="A0A2N6T031"/>
<evidence type="ECO:0000313" key="4">
    <source>
        <dbReference type="Proteomes" id="UP000235363"/>
    </source>
</evidence>
<dbReference type="SMART" id="SM00507">
    <property type="entry name" value="HNHc"/>
    <property type="match status" value="1"/>
</dbReference>
<feature type="compositionally biased region" description="Basic residues" evidence="1">
    <location>
        <begin position="171"/>
        <end position="181"/>
    </location>
</feature>
<dbReference type="Proteomes" id="UP000235363">
    <property type="component" value="Unassembled WGS sequence"/>
</dbReference>
<feature type="compositionally biased region" description="Basic and acidic residues" evidence="1">
    <location>
        <begin position="159"/>
        <end position="170"/>
    </location>
</feature>
<feature type="region of interest" description="Disordered" evidence="1">
    <location>
        <begin position="143"/>
        <end position="187"/>
    </location>
</feature>
<evidence type="ECO:0000256" key="1">
    <source>
        <dbReference type="SAM" id="MobiDB-lite"/>
    </source>
</evidence>
<reference evidence="3 4" key="1">
    <citation type="submission" date="2017-09" db="EMBL/GenBank/DDBJ databases">
        <title>Bacterial strain isolated from the female urinary microbiota.</title>
        <authorList>
            <person name="Thomas-White K."/>
            <person name="Kumar N."/>
            <person name="Forster S."/>
            <person name="Putonti C."/>
            <person name="Lawley T."/>
            <person name="Wolfe A.J."/>
        </authorList>
    </citation>
    <scope>NUCLEOTIDE SEQUENCE [LARGE SCALE GENOMIC DNA]</scope>
    <source>
        <strain evidence="3 4">UMB0908</strain>
    </source>
</reference>
<sequence length="667" mass="71088">MSVGGWNGNAGGNANGERRGNAVDSPEDFDMGAGPDGLRLAVVTLVHEVDAAVEQLIDLPIGQVGAADGHVDDVGAMERGLAVLRAAARKMDLVFAEFANAVVVNQLHKRDGGRATARTYLKRLFDLTDTESRQLLLYRDTLYPELDPDPPPDAGPEETAAKAEQHERRSAVGRRLTKSARKGNFPVGRAAQMGEVIDGFRGQEAGLMEEVAEAIADNVDSTPAGLFRSMCTGEARSRLEKRKSPTKAGTSQARLTVRAPDVNGLCKLDAMLPAPTAAVLNALLHLNAGPGAFLELPEGVNDPRTLTQRRAHALHHVLLSALQQSAGEGGGAAGEGPGGSEMRGSPEDEGRGLLRWLRTESTWWDPDRCPFVADLYSGRAKPLARANPGVASIVVSIRASDLDGELRILDSDGARRDGARRDGARPDGATADGGHFDGSAPGGAPPDGSPPDGAAFDWRGLTAVRSEDPAREGAPSGTSTSEGPPNEEGGSRCGRGFRRFPTNTGIDLTLPELAALGAHKYAWLALLDDITGRPLDLGRSRRTADLWQRILLLAAETVCTYPGCEQPADACQTHHIDAWLFGGLTDRGNCTLRCPEHHRENDDADVGDASGRATHPRETGRVGHVKPGQSPEFNDSPAARRSPGWSDTWWATYQSERREMTSASGYW</sequence>
<dbReference type="Pfam" id="PF02720">
    <property type="entry name" value="DUF222"/>
    <property type="match status" value="1"/>
</dbReference>
<feature type="region of interest" description="Disordered" evidence="1">
    <location>
        <begin position="1"/>
        <end position="29"/>
    </location>
</feature>
<dbReference type="InterPro" id="IPR003870">
    <property type="entry name" value="DUF222"/>
</dbReference>
<gene>
    <name evidence="3" type="ORF">CJ204_03995</name>
</gene>
<dbReference type="EMBL" id="PNHF01000007">
    <property type="protein sequence ID" value="PMC62671.1"/>
    <property type="molecule type" value="Genomic_DNA"/>
</dbReference>
<feature type="region of interest" description="Disordered" evidence="1">
    <location>
        <begin position="325"/>
        <end position="349"/>
    </location>
</feature>
<feature type="compositionally biased region" description="Gly residues" evidence="1">
    <location>
        <begin position="327"/>
        <end position="341"/>
    </location>
</feature>
<feature type="compositionally biased region" description="Basic and acidic residues" evidence="1">
    <location>
        <begin position="413"/>
        <end position="425"/>
    </location>
</feature>
<feature type="region of interest" description="Disordered" evidence="1">
    <location>
        <begin position="413"/>
        <end position="497"/>
    </location>
</feature>
<organism evidence="3 4">
    <name type="scientific">Corynebacterium xerosis</name>
    <dbReference type="NCBI Taxonomy" id="1725"/>
    <lineage>
        <taxon>Bacteria</taxon>
        <taxon>Bacillati</taxon>
        <taxon>Actinomycetota</taxon>
        <taxon>Actinomycetes</taxon>
        <taxon>Mycobacteriales</taxon>
        <taxon>Corynebacteriaceae</taxon>
        <taxon>Corynebacterium</taxon>
    </lineage>
</organism>
<feature type="compositionally biased region" description="Gly residues" evidence="1">
    <location>
        <begin position="1"/>
        <end position="14"/>
    </location>
</feature>
<accession>A0A2N6T031</accession>
<comment type="caution">
    <text evidence="3">The sequence shown here is derived from an EMBL/GenBank/DDBJ whole genome shotgun (WGS) entry which is preliminary data.</text>
</comment>
<evidence type="ECO:0000313" key="3">
    <source>
        <dbReference type="EMBL" id="PMC62671.1"/>
    </source>
</evidence>
<protein>
    <recommendedName>
        <fullName evidence="2">HNH nuclease domain-containing protein</fullName>
    </recommendedName>
</protein>
<feature type="compositionally biased region" description="Low complexity" evidence="1">
    <location>
        <begin position="426"/>
        <end position="439"/>
    </location>
</feature>
<evidence type="ECO:0000259" key="2">
    <source>
        <dbReference type="SMART" id="SM00507"/>
    </source>
</evidence>